<feature type="transmembrane region" description="Helical" evidence="1">
    <location>
        <begin position="20"/>
        <end position="42"/>
    </location>
</feature>
<sequence length="113" mass="13030">MSIYQLDRTFYPGAKDRSIIYGLPELSFCSLSVLGWTGRAMIQKKKKYSRLVHDNADSTGALNAQVSVVVIRYPESLKFRAPAHIVQEKVYLRWILSWYKRSLGGLCRMKEQT</sequence>
<gene>
    <name evidence="2" type="ORF">BDN70DRAFT_892637</name>
</gene>
<evidence type="ECO:0000256" key="1">
    <source>
        <dbReference type="SAM" id="Phobius"/>
    </source>
</evidence>
<evidence type="ECO:0000313" key="3">
    <source>
        <dbReference type="Proteomes" id="UP000807469"/>
    </source>
</evidence>
<protein>
    <submittedName>
        <fullName evidence="2">Uncharacterized protein</fullName>
    </submittedName>
</protein>
<name>A0A9P6CWV0_9AGAR</name>
<dbReference type="EMBL" id="MU155167">
    <property type="protein sequence ID" value="KAF9482272.1"/>
    <property type="molecule type" value="Genomic_DNA"/>
</dbReference>
<organism evidence="2 3">
    <name type="scientific">Pholiota conissans</name>
    <dbReference type="NCBI Taxonomy" id="109636"/>
    <lineage>
        <taxon>Eukaryota</taxon>
        <taxon>Fungi</taxon>
        <taxon>Dikarya</taxon>
        <taxon>Basidiomycota</taxon>
        <taxon>Agaricomycotina</taxon>
        <taxon>Agaricomycetes</taxon>
        <taxon>Agaricomycetidae</taxon>
        <taxon>Agaricales</taxon>
        <taxon>Agaricineae</taxon>
        <taxon>Strophariaceae</taxon>
        <taxon>Pholiota</taxon>
    </lineage>
</organism>
<keyword evidence="3" id="KW-1185">Reference proteome</keyword>
<proteinExistence type="predicted"/>
<dbReference type="Proteomes" id="UP000807469">
    <property type="component" value="Unassembled WGS sequence"/>
</dbReference>
<comment type="caution">
    <text evidence="2">The sequence shown here is derived from an EMBL/GenBank/DDBJ whole genome shotgun (WGS) entry which is preliminary data.</text>
</comment>
<keyword evidence="1" id="KW-1133">Transmembrane helix</keyword>
<keyword evidence="1" id="KW-0812">Transmembrane</keyword>
<dbReference type="AlphaFoldDB" id="A0A9P6CWV0"/>
<accession>A0A9P6CWV0</accession>
<reference evidence="2" key="1">
    <citation type="submission" date="2020-11" db="EMBL/GenBank/DDBJ databases">
        <authorList>
            <consortium name="DOE Joint Genome Institute"/>
            <person name="Ahrendt S."/>
            <person name="Riley R."/>
            <person name="Andreopoulos W."/>
            <person name="Labutti K."/>
            <person name="Pangilinan J."/>
            <person name="Ruiz-Duenas F.J."/>
            <person name="Barrasa J.M."/>
            <person name="Sanchez-Garcia M."/>
            <person name="Camarero S."/>
            <person name="Miyauchi S."/>
            <person name="Serrano A."/>
            <person name="Linde D."/>
            <person name="Babiker R."/>
            <person name="Drula E."/>
            <person name="Ayuso-Fernandez I."/>
            <person name="Pacheco R."/>
            <person name="Padilla G."/>
            <person name="Ferreira P."/>
            <person name="Barriuso J."/>
            <person name="Kellner H."/>
            <person name="Castanera R."/>
            <person name="Alfaro M."/>
            <person name="Ramirez L."/>
            <person name="Pisabarro A.G."/>
            <person name="Kuo A."/>
            <person name="Tritt A."/>
            <person name="Lipzen A."/>
            <person name="He G."/>
            <person name="Yan M."/>
            <person name="Ng V."/>
            <person name="Cullen D."/>
            <person name="Martin F."/>
            <person name="Rosso M.-N."/>
            <person name="Henrissat B."/>
            <person name="Hibbett D."/>
            <person name="Martinez A.T."/>
            <person name="Grigoriev I.V."/>
        </authorList>
    </citation>
    <scope>NUCLEOTIDE SEQUENCE</scope>
    <source>
        <strain evidence="2">CIRM-BRFM 674</strain>
    </source>
</reference>
<evidence type="ECO:0000313" key="2">
    <source>
        <dbReference type="EMBL" id="KAF9482272.1"/>
    </source>
</evidence>
<keyword evidence="1" id="KW-0472">Membrane</keyword>